<reference evidence="3" key="2">
    <citation type="submission" date="2022-06" db="UniProtKB">
        <authorList>
            <consortium name="EnsemblMetazoa"/>
        </authorList>
    </citation>
    <scope>IDENTIFICATION</scope>
    <source>
        <strain evidence="3">p50T (Dazao)</strain>
    </source>
</reference>
<feature type="compositionally biased region" description="Basic and acidic residues" evidence="1">
    <location>
        <begin position="51"/>
        <end position="71"/>
    </location>
</feature>
<feature type="chain" id="PRO_5035717860" evidence="2">
    <location>
        <begin position="25"/>
        <end position="140"/>
    </location>
</feature>
<evidence type="ECO:0000256" key="1">
    <source>
        <dbReference type="SAM" id="MobiDB-lite"/>
    </source>
</evidence>
<gene>
    <name evidence="3" type="primary">101744235</name>
</gene>
<organism evidence="3 4">
    <name type="scientific">Bombyx mori</name>
    <name type="common">Silk moth</name>
    <dbReference type="NCBI Taxonomy" id="7091"/>
    <lineage>
        <taxon>Eukaryota</taxon>
        <taxon>Metazoa</taxon>
        <taxon>Ecdysozoa</taxon>
        <taxon>Arthropoda</taxon>
        <taxon>Hexapoda</taxon>
        <taxon>Insecta</taxon>
        <taxon>Pterygota</taxon>
        <taxon>Neoptera</taxon>
        <taxon>Endopterygota</taxon>
        <taxon>Lepidoptera</taxon>
        <taxon>Glossata</taxon>
        <taxon>Ditrysia</taxon>
        <taxon>Bombycoidea</taxon>
        <taxon>Bombycidae</taxon>
        <taxon>Bombycinae</taxon>
        <taxon>Bombyx</taxon>
    </lineage>
</organism>
<dbReference type="Proteomes" id="UP000005204">
    <property type="component" value="Unassembled WGS sequence"/>
</dbReference>
<keyword evidence="2" id="KW-0732">Signal</keyword>
<reference evidence="4" key="1">
    <citation type="journal article" date="2008" name="Insect Biochem. Mol. Biol.">
        <title>The genome of a lepidopteran model insect, the silkworm Bombyx mori.</title>
        <authorList>
            <consortium name="International Silkworm Genome Consortium"/>
        </authorList>
    </citation>
    <scope>NUCLEOTIDE SEQUENCE [LARGE SCALE GENOMIC DNA]</scope>
    <source>
        <strain evidence="4">p50T</strain>
    </source>
</reference>
<feature type="compositionally biased region" description="Basic and acidic residues" evidence="1">
    <location>
        <begin position="88"/>
        <end position="102"/>
    </location>
</feature>
<evidence type="ECO:0000256" key="2">
    <source>
        <dbReference type="SAM" id="SignalP"/>
    </source>
</evidence>
<feature type="signal peptide" evidence="2">
    <location>
        <begin position="1"/>
        <end position="24"/>
    </location>
</feature>
<accession>A0A8R1WIR3</accession>
<name>A0A8R1WIR3_BOMMO</name>
<evidence type="ECO:0000313" key="4">
    <source>
        <dbReference type="Proteomes" id="UP000005204"/>
    </source>
</evidence>
<protein>
    <submittedName>
        <fullName evidence="3">Uncharacterized protein</fullName>
    </submittedName>
</protein>
<sequence length="140" mass="15406">MKRAATVGFVVVLIVSISIQDVAAVSVYRRSIKDTNDLNRDLQATGRRILKNEKASPPRGVDIHKRDESKLKTIPSTASTLRIPDQQDLEHPTKAQQRKETEVVDSANNNLFDGVSLFVGDGCPAGYDRAFDGTCQPIIE</sequence>
<feature type="region of interest" description="Disordered" evidence="1">
    <location>
        <begin position="51"/>
        <end position="102"/>
    </location>
</feature>
<evidence type="ECO:0000313" key="3">
    <source>
        <dbReference type="EnsemblMetazoa" id="XP_004929416.1"/>
    </source>
</evidence>
<proteinExistence type="predicted"/>
<dbReference type="EnsemblMetazoa" id="XM_004929359.4">
    <property type="protein sequence ID" value="XP_004929416.1"/>
    <property type="gene ID" value="LOC101744235"/>
</dbReference>
<dbReference type="AlphaFoldDB" id="A0A8R1WIR3"/>
<keyword evidence="4" id="KW-1185">Reference proteome</keyword>
<dbReference type="KEGG" id="bmor:101744235"/>